<evidence type="ECO:0000313" key="2">
    <source>
        <dbReference type="EMBL" id="GFS93793.1"/>
    </source>
</evidence>
<evidence type="ECO:0000313" key="6">
    <source>
        <dbReference type="Proteomes" id="UP000887013"/>
    </source>
</evidence>
<organism evidence="4 6">
    <name type="scientific">Nephila pilipes</name>
    <name type="common">Giant wood spider</name>
    <name type="synonym">Nephila maculata</name>
    <dbReference type="NCBI Taxonomy" id="299642"/>
    <lineage>
        <taxon>Eukaryota</taxon>
        <taxon>Metazoa</taxon>
        <taxon>Ecdysozoa</taxon>
        <taxon>Arthropoda</taxon>
        <taxon>Chelicerata</taxon>
        <taxon>Arachnida</taxon>
        <taxon>Araneae</taxon>
        <taxon>Araneomorphae</taxon>
        <taxon>Entelegynae</taxon>
        <taxon>Araneoidea</taxon>
        <taxon>Nephilidae</taxon>
        <taxon>Nephila</taxon>
    </lineage>
</organism>
<keyword evidence="6" id="KW-1185">Reference proteome</keyword>
<name>A0A8X6PG31_NEPPI</name>
<proteinExistence type="predicted"/>
<reference evidence="4" key="1">
    <citation type="submission" date="2020-08" db="EMBL/GenBank/DDBJ databases">
        <title>Multicomponent nature underlies the extraordinary mechanical properties of spider dragline silk.</title>
        <authorList>
            <person name="Kono N."/>
            <person name="Nakamura H."/>
            <person name="Mori M."/>
            <person name="Yoshida Y."/>
            <person name="Ohtoshi R."/>
            <person name="Malay A.D."/>
            <person name="Moran D.A.P."/>
            <person name="Tomita M."/>
            <person name="Numata K."/>
            <person name="Arakawa K."/>
        </authorList>
    </citation>
    <scope>NUCLEOTIDE SEQUENCE</scope>
</reference>
<feature type="compositionally biased region" description="Basic and acidic residues" evidence="1">
    <location>
        <begin position="47"/>
        <end position="60"/>
    </location>
</feature>
<dbReference type="EMBL" id="BMAW01053974">
    <property type="protein sequence ID" value="GFS93793.1"/>
    <property type="molecule type" value="Genomic_DNA"/>
</dbReference>
<accession>A0A8X6PG31</accession>
<dbReference type="EMBL" id="BMAW01116119">
    <property type="protein sequence ID" value="GFT69225.1"/>
    <property type="molecule type" value="Genomic_DNA"/>
</dbReference>
<dbReference type="Proteomes" id="UP000887013">
    <property type="component" value="Unassembled WGS sequence"/>
</dbReference>
<dbReference type="EMBL" id="BMAW01119994">
    <property type="protein sequence ID" value="GFT87316.1"/>
    <property type="molecule type" value="Genomic_DNA"/>
</dbReference>
<evidence type="ECO:0000256" key="1">
    <source>
        <dbReference type="SAM" id="MobiDB-lite"/>
    </source>
</evidence>
<dbReference type="AlphaFoldDB" id="A0A8X6PG31"/>
<comment type="caution">
    <text evidence="4">The sequence shown here is derived from an EMBL/GenBank/DDBJ whole genome shotgun (WGS) entry which is preliminary data.</text>
</comment>
<feature type="region of interest" description="Disordered" evidence="1">
    <location>
        <begin position="34"/>
        <end position="66"/>
    </location>
</feature>
<gene>
    <name evidence="5" type="ORF">NPIL_208441</name>
    <name evidence="4" type="ORF">NPIL_273641</name>
    <name evidence="3" type="ORF">NPIL_48901</name>
    <name evidence="2" type="ORF">NPIL_597641</name>
</gene>
<sequence length="66" mass="7190">MENSRAKTERIGISEAKTGVWGSGFAAIAEGYKKGESKQSAGAMNEEEMKYGLGEEEHQSDLPLLR</sequence>
<dbReference type="EMBL" id="BMAW01019938">
    <property type="protein sequence ID" value="GFT65818.1"/>
    <property type="molecule type" value="Genomic_DNA"/>
</dbReference>
<evidence type="ECO:0000313" key="4">
    <source>
        <dbReference type="EMBL" id="GFT69225.1"/>
    </source>
</evidence>
<evidence type="ECO:0000313" key="3">
    <source>
        <dbReference type="EMBL" id="GFT65818.1"/>
    </source>
</evidence>
<protein>
    <submittedName>
        <fullName evidence="4">Uncharacterized protein</fullName>
    </submittedName>
</protein>
<evidence type="ECO:0000313" key="5">
    <source>
        <dbReference type="EMBL" id="GFT87316.1"/>
    </source>
</evidence>